<evidence type="ECO:0000313" key="1">
    <source>
        <dbReference type="EMBL" id="KFI88146.1"/>
    </source>
</evidence>
<protein>
    <submittedName>
        <fullName evidence="1">Uncharacterized protein</fullName>
    </submittedName>
</protein>
<evidence type="ECO:0000313" key="2">
    <source>
        <dbReference type="Proteomes" id="UP000029040"/>
    </source>
</evidence>
<dbReference type="AlphaFoldDB" id="A0A087CXZ6"/>
<comment type="caution">
    <text evidence="1">The sequence shown here is derived from an EMBL/GenBank/DDBJ whole genome shotgun (WGS) entry which is preliminary data.</text>
</comment>
<dbReference type="EMBL" id="JGZM01000003">
    <property type="protein sequence ID" value="KFI88146.1"/>
    <property type="molecule type" value="Genomic_DNA"/>
</dbReference>
<dbReference type="Proteomes" id="UP000029040">
    <property type="component" value="Unassembled WGS sequence"/>
</dbReference>
<gene>
    <name evidence="1" type="ORF">BSAE_1783</name>
</gene>
<organism evidence="1 2">
    <name type="scientific">Bifidobacterium pullorum subsp. saeculare DSM 6531 = LMG 14934</name>
    <dbReference type="NCBI Taxonomy" id="1437611"/>
    <lineage>
        <taxon>Bacteria</taxon>
        <taxon>Bacillati</taxon>
        <taxon>Actinomycetota</taxon>
        <taxon>Actinomycetes</taxon>
        <taxon>Bifidobacteriales</taxon>
        <taxon>Bifidobacteriaceae</taxon>
        <taxon>Bifidobacterium</taxon>
    </lineage>
</organism>
<name>A0A087CXZ6_9BIFI</name>
<sequence length="108" mass="12288">MFRAFGSNLFHDLTQYCSLPFVGRTADGVFHETVEYIHFVPYGSEIGHGAFRVPHPRADSAFLQCERIFAVNAFIEMLRVFVILHRDGHPILLMQVGLCKHLVERAGD</sequence>
<accession>A0A087CXZ6</accession>
<proteinExistence type="predicted"/>
<reference evidence="1 2" key="1">
    <citation type="submission" date="2014-03" db="EMBL/GenBank/DDBJ databases">
        <title>Genomics of Bifidobacteria.</title>
        <authorList>
            <person name="Ventura M."/>
            <person name="Milani C."/>
            <person name="Lugli G.A."/>
        </authorList>
    </citation>
    <scope>NUCLEOTIDE SEQUENCE [LARGE SCALE GENOMIC DNA]</scope>
    <source>
        <strain evidence="1 2">LMG 14934</strain>
    </source>
</reference>